<dbReference type="InterPro" id="IPR000866">
    <property type="entry name" value="AhpC/TSA"/>
</dbReference>
<dbReference type="OrthoDB" id="9799347at2"/>
<dbReference type="InterPro" id="IPR036249">
    <property type="entry name" value="Thioredoxin-like_sf"/>
</dbReference>
<feature type="domain" description="Thioredoxin" evidence="2">
    <location>
        <begin position="22"/>
        <end position="167"/>
    </location>
</feature>
<accession>A0A2S7UT38</accession>
<protein>
    <recommendedName>
        <fullName evidence="2">Thioredoxin domain-containing protein</fullName>
    </recommendedName>
</protein>
<evidence type="ECO:0000259" key="2">
    <source>
        <dbReference type="PROSITE" id="PS51352"/>
    </source>
</evidence>
<dbReference type="PANTHER" id="PTHR42852">
    <property type="entry name" value="THIOL:DISULFIDE INTERCHANGE PROTEIN DSBE"/>
    <property type="match status" value="1"/>
</dbReference>
<gene>
    <name evidence="3" type="ORF">BTO11_04075</name>
</gene>
<organism evidence="3 4">
    <name type="scientific">Psychrosphaera saromensis</name>
    <dbReference type="NCBI Taxonomy" id="716813"/>
    <lineage>
        <taxon>Bacteria</taxon>
        <taxon>Pseudomonadati</taxon>
        <taxon>Pseudomonadota</taxon>
        <taxon>Gammaproteobacteria</taxon>
        <taxon>Alteromonadales</taxon>
        <taxon>Pseudoalteromonadaceae</taxon>
        <taxon>Psychrosphaera</taxon>
    </lineage>
</organism>
<dbReference type="GO" id="GO:0016209">
    <property type="term" value="F:antioxidant activity"/>
    <property type="evidence" value="ECO:0007669"/>
    <property type="project" value="InterPro"/>
</dbReference>
<proteinExistence type="predicted"/>
<dbReference type="GO" id="GO:0016491">
    <property type="term" value="F:oxidoreductase activity"/>
    <property type="evidence" value="ECO:0007669"/>
    <property type="project" value="InterPro"/>
</dbReference>
<dbReference type="InterPro" id="IPR013766">
    <property type="entry name" value="Thioredoxin_domain"/>
</dbReference>
<dbReference type="PANTHER" id="PTHR42852:SF17">
    <property type="entry name" value="THIOREDOXIN-LIKE PROTEIN HI_1115"/>
    <property type="match status" value="1"/>
</dbReference>
<dbReference type="Pfam" id="PF00578">
    <property type="entry name" value="AhpC-TSA"/>
    <property type="match status" value="1"/>
</dbReference>
<dbReference type="InterPro" id="IPR050553">
    <property type="entry name" value="Thioredoxin_ResA/DsbE_sf"/>
</dbReference>
<evidence type="ECO:0000313" key="4">
    <source>
        <dbReference type="Proteomes" id="UP000239007"/>
    </source>
</evidence>
<evidence type="ECO:0000313" key="3">
    <source>
        <dbReference type="EMBL" id="PQJ52909.1"/>
    </source>
</evidence>
<dbReference type="AlphaFoldDB" id="A0A2S7UT38"/>
<dbReference type="CDD" id="cd02966">
    <property type="entry name" value="TlpA_like_family"/>
    <property type="match status" value="1"/>
</dbReference>
<dbReference type="PROSITE" id="PS51352">
    <property type="entry name" value="THIOREDOXIN_2"/>
    <property type="match status" value="1"/>
</dbReference>
<keyword evidence="4" id="KW-1185">Reference proteome</keyword>
<dbReference type="EMBL" id="MSCH01000003">
    <property type="protein sequence ID" value="PQJ52909.1"/>
    <property type="molecule type" value="Genomic_DNA"/>
</dbReference>
<sequence>MKLLLNLIYSLMLGLIVSTHSVASEKKAVEFELPYLLSESQSAIKLALNDYKGKVVYLDFWASWCKPCKKSFPVLNDFHNKYQAQDFVVIAINLDENKHNALAFLKAHSVDYAVLYDQGAIVAEKYDVQAMPSSFFIDKKGVIRFAHQGYVESDNAKIQKVIEMLVNED</sequence>
<name>A0A2S7UT38_9GAMM</name>
<dbReference type="Gene3D" id="3.40.30.10">
    <property type="entry name" value="Glutaredoxin"/>
    <property type="match status" value="1"/>
</dbReference>
<feature type="chain" id="PRO_5015535295" description="Thioredoxin domain-containing protein" evidence="1">
    <location>
        <begin position="24"/>
        <end position="169"/>
    </location>
</feature>
<reference evidence="3 4" key="1">
    <citation type="submission" date="2016-12" db="EMBL/GenBank/DDBJ databases">
        <title>Diversity of luminous bacteria.</title>
        <authorList>
            <person name="Yoshizawa S."/>
            <person name="Kogure K."/>
        </authorList>
    </citation>
    <scope>NUCLEOTIDE SEQUENCE [LARGE SCALE GENOMIC DNA]</scope>
    <source>
        <strain evidence="3 4">SA4-48</strain>
    </source>
</reference>
<comment type="caution">
    <text evidence="3">The sequence shown here is derived from an EMBL/GenBank/DDBJ whole genome shotgun (WGS) entry which is preliminary data.</text>
</comment>
<dbReference type="RefSeq" id="WP_105051384.1">
    <property type="nucleotide sequence ID" value="NZ_BMYG01000008.1"/>
</dbReference>
<feature type="signal peptide" evidence="1">
    <location>
        <begin position="1"/>
        <end position="23"/>
    </location>
</feature>
<keyword evidence="1" id="KW-0732">Signal</keyword>
<dbReference type="SUPFAM" id="SSF52833">
    <property type="entry name" value="Thioredoxin-like"/>
    <property type="match status" value="1"/>
</dbReference>
<evidence type="ECO:0000256" key="1">
    <source>
        <dbReference type="SAM" id="SignalP"/>
    </source>
</evidence>
<dbReference type="Proteomes" id="UP000239007">
    <property type="component" value="Unassembled WGS sequence"/>
</dbReference>